<evidence type="ECO:0000313" key="3">
    <source>
        <dbReference type="Proteomes" id="UP001328107"/>
    </source>
</evidence>
<accession>A0AAN5I8F4</accession>
<organism evidence="2 3">
    <name type="scientific">Pristionchus mayeri</name>
    <dbReference type="NCBI Taxonomy" id="1317129"/>
    <lineage>
        <taxon>Eukaryota</taxon>
        <taxon>Metazoa</taxon>
        <taxon>Ecdysozoa</taxon>
        <taxon>Nematoda</taxon>
        <taxon>Chromadorea</taxon>
        <taxon>Rhabditida</taxon>
        <taxon>Rhabditina</taxon>
        <taxon>Diplogasteromorpha</taxon>
        <taxon>Diplogasteroidea</taxon>
        <taxon>Neodiplogasteridae</taxon>
        <taxon>Pristionchus</taxon>
    </lineage>
</organism>
<dbReference type="EMBL" id="BTRK01000005">
    <property type="protein sequence ID" value="GMR54945.1"/>
    <property type="molecule type" value="Genomic_DNA"/>
</dbReference>
<evidence type="ECO:0000313" key="2">
    <source>
        <dbReference type="EMBL" id="GMR54945.1"/>
    </source>
</evidence>
<proteinExistence type="predicted"/>
<evidence type="ECO:0000256" key="1">
    <source>
        <dbReference type="SAM" id="SignalP"/>
    </source>
</evidence>
<dbReference type="Proteomes" id="UP001328107">
    <property type="component" value="Unassembled WGS sequence"/>
</dbReference>
<comment type="caution">
    <text evidence="2">The sequence shown here is derived from an EMBL/GenBank/DDBJ whole genome shotgun (WGS) entry which is preliminary data.</text>
</comment>
<dbReference type="AlphaFoldDB" id="A0AAN5I8F4"/>
<reference evidence="3" key="1">
    <citation type="submission" date="2022-10" db="EMBL/GenBank/DDBJ databases">
        <title>Genome assembly of Pristionchus species.</title>
        <authorList>
            <person name="Yoshida K."/>
            <person name="Sommer R.J."/>
        </authorList>
    </citation>
    <scope>NUCLEOTIDE SEQUENCE [LARGE SCALE GENOMIC DNA]</scope>
    <source>
        <strain evidence="3">RS5460</strain>
    </source>
</reference>
<keyword evidence="3" id="KW-1185">Reference proteome</keyword>
<sequence>LLPSLLSSLLISNVSWGGRLASPPSLPPASSPLSATRPSIGCLGRACGQQQHLARGGRGHFRRWSGSLRDHHPLRPDHSLLLRSTTQATALHLCFRYTVAEWGTVG</sequence>
<keyword evidence="1" id="KW-0732">Signal</keyword>
<protein>
    <submittedName>
        <fullName evidence="2">Uncharacterized protein</fullName>
    </submittedName>
</protein>
<name>A0AAN5I8F4_9BILA</name>
<feature type="non-terminal residue" evidence="2">
    <location>
        <position position="1"/>
    </location>
</feature>
<feature type="non-terminal residue" evidence="2">
    <location>
        <position position="106"/>
    </location>
</feature>
<feature type="signal peptide" evidence="1">
    <location>
        <begin position="1"/>
        <end position="21"/>
    </location>
</feature>
<gene>
    <name evidence="2" type="ORF">PMAYCL1PPCAC_25140</name>
</gene>
<feature type="chain" id="PRO_5042965860" evidence="1">
    <location>
        <begin position="22"/>
        <end position="106"/>
    </location>
</feature>